<dbReference type="PROSITE" id="PS50885">
    <property type="entry name" value="HAMP"/>
    <property type="match status" value="1"/>
</dbReference>
<evidence type="ECO:0000313" key="14">
    <source>
        <dbReference type="EMBL" id="KGG80502.1"/>
    </source>
</evidence>
<dbReference type="GO" id="GO:0006935">
    <property type="term" value="P:chemotaxis"/>
    <property type="evidence" value="ECO:0007669"/>
    <property type="project" value="UniProtKB-KW"/>
</dbReference>
<evidence type="ECO:0000256" key="10">
    <source>
        <dbReference type="SAM" id="Coils"/>
    </source>
</evidence>
<evidence type="ECO:0000256" key="2">
    <source>
        <dbReference type="ARBA" id="ARBA00022475"/>
    </source>
</evidence>
<dbReference type="InterPro" id="IPR033479">
    <property type="entry name" value="dCache_1"/>
</dbReference>
<evidence type="ECO:0000256" key="8">
    <source>
        <dbReference type="ARBA" id="ARBA00029447"/>
    </source>
</evidence>
<keyword evidence="10" id="KW-0175">Coiled coil</keyword>
<evidence type="ECO:0000256" key="9">
    <source>
        <dbReference type="PROSITE-ProRule" id="PRU00284"/>
    </source>
</evidence>
<accession>A0A096BI11</accession>
<evidence type="ECO:0000313" key="15">
    <source>
        <dbReference type="Proteomes" id="UP000029622"/>
    </source>
</evidence>
<dbReference type="InterPro" id="IPR004089">
    <property type="entry name" value="MCPsignal_dom"/>
</dbReference>
<feature type="coiled-coil region" evidence="10">
    <location>
        <begin position="338"/>
        <end position="372"/>
    </location>
</feature>
<evidence type="ECO:0000256" key="7">
    <source>
        <dbReference type="ARBA" id="ARBA00023224"/>
    </source>
</evidence>
<keyword evidence="6 11" id="KW-0472">Membrane</keyword>
<dbReference type="Gene3D" id="1.10.8.500">
    <property type="entry name" value="HAMP domain in histidine kinase"/>
    <property type="match status" value="1"/>
</dbReference>
<dbReference type="EMBL" id="AZTB01000023">
    <property type="protein sequence ID" value="KGG80502.1"/>
    <property type="molecule type" value="Genomic_DNA"/>
</dbReference>
<dbReference type="SUPFAM" id="SSF58104">
    <property type="entry name" value="Methyl-accepting chemotaxis protein (MCP) signaling domain"/>
    <property type="match status" value="1"/>
</dbReference>
<dbReference type="Gene3D" id="1.10.287.950">
    <property type="entry name" value="Methyl-accepting chemotaxis protein"/>
    <property type="match status" value="1"/>
</dbReference>
<comment type="similarity">
    <text evidence="8">Belongs to the methyl-accepting chemotaxis (MCP) protein family.</text>
</comment>
<dbReference type="Proteomes" id="UP000029622">
    <property type="component" value="Unassembled WGS sequence"/>
</dbReference>
<dbReference type="SMART" id="SM00304">
    <property type="entry name" value="HAMP"/>
    <property type="match status" value="1"/>
</dbReference>
<name>A0A096BI11_9FIRM</name>
<protein>
    <recommendedName>
        <fullName evidence="16">Chemotaxis protein</fullName>
    </recommendedName>
</protein>
<evidence type="ECO:0000256" key="4">
    <source>
        <dbReference type="ARBA" id="ARBA00022692"/>
    </source>
</evidence>
<dbReference type="PANTHER" id="PTHR32089:SF112">
    <property type="entry name" value="LYSOZYME-LIKE PROTEIN-RELATED"/>
    <property type="match status" value="1"/>
</dbReference>
<sequence>MLGGLTLKNIKLKTKLILIITTLVFLSSTVSGLISYSNQKEAILNELKDTNSNLAKILSNQIETFLNEKIKLLESISSLDGITSLDRDSQTKILKSIKTKQPDFSLLFVTNLKGYQIARSDGKTFYSDLSKRQYIKDVKEKKRTVISDILISKTTGKPSLAIVTPIFDSDNKMIGILGAFVDLSTIENFRKEIAIGKTGFAFVVDSEGKVLAHPDKNIIQERVSYSNIEPVKEVLKKKIGTTIYEINGTKYYASYRPVSILNGGVIVQQSYKEAFSALNKVRLSTAIITIIIILVASAIGYIFSLSITKPISKLVFFANGLSEGDLTQKINIKNKDEIGKLASAFEKMNNNLKNLLNNINIASEKVNKAALNLSESSSQVSEISEQISVAIDELASGNSAQAASIENTSNSINEIVKSIETISNKSIESARISNESKLLADRGIEIINNQNNKLKQSAEAIKNVSNSIENLNKKSEEINQITNLINSIAEQTNLLALNASIEAARAGEAGRGFSVVADEIRKLAEQSQESVEQINNILIDMVNDIKDVVLITRDTLEIFKEQESLSQNTTDAFYKISDSINKVLHQTNDIAEAIEKVKSETDNMVDEIQSISAVSEESAASAEEVAASTQEQSSSIQRISVAAQELAELSINLEKEVRKFKF</sequence>
<comment type="caution">
    <text evidence="14">The sequence shown here is derived from an EMBL/GenBank/DDBJ whole genome shotgun (WGS) entry which is preliminary data.</text>
</comment>
<gene>
    <name evidence="14" type="ORF">Y919_05835</name>
</gene>
<dbReference type="CDD" id="cd18773">
    <property type="entry name" value="PDC1_HK_sensor"/>
    <property type="match status" value="1"/>
</dbReference>
<dbReference type="Gene3D" id="3.30.450.20">
    <property type="entry name" value="PAS domain"/>
    <property type="match status" value="2"/>
</dbReference>
<keyword evidence="5 11" id="KW-1133">Transmembrane helix</keyword>
<evidence type="ECO:0000259" key="12">
    <source>
        <dbReference type="PROSITE" id="PS50111"/>
    </source>
</evidence>
<reference evidence="14 15" key="1">
    <citation type="submission" date="2013-12" db="EMBL/GenBank/DDBJ databases">
        <title>Draft genome sequence of Caloranaerobacter sp. H53214.</title>
        <authorList>
            <person name="Jiang L.J."/>
            <person name="Shao Z.Z."/>
            <person name="Long M.N."/>
        </authorList>
    </citation>
    <scope>NUCLEOTIDE SEQUENCE [LARGE SCALE GENOMIC DNA]</scope>
    <source>
        <strain evidence="14 15">H53214</strain>
    </source>
</reference>
<dbReference type="STRING" id="1156417.Y919_05835"/>
<evidence type="ECO:0000256" key="6">
    <source>
        <dbReference type="ARBA" id="ARBA00023136"/>
    </source>
</evidence>
<dbReference type="PANTHER" id="PTHR32089">
    <property type="entry name" value="METHYL-ACCEPTING CHEMOTAXIS PROTEIN MCPB"/>
    <property type="match status" value="1"/>
</dbReference>
<dbReference type="Pfam" id="PF00672">
    <property type="entry name" value="HAMP"/>
    <property type="match status" value="1"/>
</dbReference>
<evidence type="ECO:0000256" key="5">
    <source>
        <dbReference type="ARBA" id="ARBA00022989"/>
    </source>
</evidence>
<keyword evidence="3" id="KW-0145">Chemotaxis</keyword>
<keyword evidence="7 9" id="KW-0807">Transducer</keyword>
<dbReference type="InterPro" id="IPR029151">
    <property type="entry name" value="Sensor-like_sf"/>
</dbReference>
<organism evidence="14 15">
    <name type="scientific">Caloranaerobacter azorensis H53214</name>
    <dbReference type="NCBI Taxonomy" id="1156417"/>
    <lineage>
        <taxon>Bacteria</taxon>
        <taxon>Bacillati</taxon>
        <taxon>Bacillota</taxon>
        <taxon>Tissierellia</taxon>
        <taxon>Tissierellales</taxon>
        <taxon>Thermohalobacteraceae</taxon>
        <taxon>Caloranaerobacter</taxon>
    </lineage>
</organism>
<dbReference type="InterPro" id="IPR003660">
    <property type="entry name" value="HAMP_dom"/>
</dbReference>
<dbReference type="CDD" id="cd11386">
    <property type="entry name" value="MCP_signal"/>
    <property type="match status" value="1"/>
</dbReference>
<dbReference type="Pfam" id="PF00015">
    <property type="entry name" value="MCPsignal"/>
    <property type="match status" value="1"/>
</dbReference>
<feature type="coiled-coil region" evidence="10">
    <location>
        <begin position="444"/>
        <end position="491"/>
    </location>
</feature>
<proteinExistence type="inferred from homology"/>
<evidence type="ECO:0000256" key="3">
    <source>
        <dbReference type="ARBA" id="ARBA00022500"/>
    </source>
</evidence>
<dbReference type="CDD" id="cd12912">
    <property type="entry name" value="PDC2_MCP_like"/>
    <property type="match status" value="1"/>
</dbReference>
<dbReference type="CDD" id="cd06225">
    <property type="entry name" value="HAMP"/>
    <property type="match status" value="1"/>
</dbReference>
<dbReference type="SMART" id="SM00283">
    <property type="entry name" value="MA"/>
    <property type="match status" value="1"/>
</dbReference>
<keyword evidence="4 11" id="KW-0812">Transmembrane</keyword>
<keyword evidence="2" id="KW-1003">Cell membrane</keyword>
<evidence type="ECO:0000259" key="13">
    <source>
        <dbReference type="PROSITE" id="PS50885"/>
    </source>
</evidence>
<evidence type="ECO:0008006" key="16">
    <source>
        <dbReference type="Google" id="ProtNLM"/>
    </source>
</evidence>
<dbReference type="GO" id="GO:0005886">
    <property type="term" value="C:plasma membrane"/>
    <property type="evidence" value="ECO:0007669"/>
    <property type="project" value="UniProtKB-SubCell"/>
</dbReference>
<feature type="domain" description="HAMP" evidence="13">
    <location>
        <begin position="305"/>
        <end position="357"/>
    </location>
</feature>
<dbReference type="GO" id="GO:0007165">
    <property type="term" value="P:signal transduction"/>
    <property type="evidence" value="ECO:0007669"/>
    <property type="project" value="UniProtKB-KW"/>
</dbReference>
<feature type="transmembrane region" description="Helical" evidence="11">
    <location>
        <begin position="283"/>
        <end position="303"/>
    </location>
</feature>
<feature type="domain" description="Methyl-accepting transducer" evidence="12">
    <location>
        <begin position="376"/>
        <end position="633"/>
    </location>
</feature>
<dbReference type="SUPFAM" id="SSF103190">
    <property type="entry name" value="Sensory domain-like"/>
    <property type="match status" value="2"/>
</dbReference>
<evidence type="ECO:0000256" key="11">
    <source>
        <dbReference type="SAM" id="Phobius"/>
    </source>
</evidence>
<dbReference type="AlphaFoldDB" id="A0A096BI11"/>
<evidence type="ECO:0000256" key="1">
    <source>
        <dbReference type="ARBA" id="ARBA00004651"/>
    </source>
</evidence>
<dbReference type="PROSITE" id="PS50111">
    <property type="entry name" value="CHEMOTAXIS_TRANSDUC_2"/>
    <property type="match status" value="1"/>
</dbReference>
<dbReference type="Pfam" id="PF02743">
    <property type="entry name" value="dCache_1"/>
    <property type="match status" value="1"/>
</dbReference>
<comment type="subcellular location">
    <subcellularLocation>
        <location evidence="1">Cell membrane</location>
        <topology evidence="1">Multi-pass membrane protein</topology>
    </subcellularLocation>
</comment>